<evidence type="ECO:0000256" key="1">
    <source>
        <dbReference type="SAM" id="Phobius"/>
    </source>
</evidence>
<organism evidence="2 3">
    <name type="scientific">Microbacterium galbinum</name>
    <dbReference type="NCBI Taxonomy" id="2851646"/>
    <lineage>
        <taxon>Bacteria</taxon>
        <taxon>Bacillati</taxon>
        <taxon>Actinomycetota</taxon>
        <taxon>Actinomycetes</taxon>
        <taxon>Micrococcales</taxon>
        <taxon>Microbacteriaceae</taxon>
        <taxon>Microbacterium</taxon>
    </lineage>
</organism>
<accession>A0ABY4IPK9</accession>
<reference evidence="2 3" key="1">
    <citation type="submission" date="2021-06" db="EMBL/GenBank/DDBJ databases">
        <title>Genome-based taxonomic framework of Microbacterium strains isolated from marine environment, the description of four new species and reclassification of four preexisting species.</title>
        <authorList>
            <person name="Lee S.D."/>
            <person name="Kim S.-M."/>
            <person name="Byeon Y.-S."/>
            <person name="Yang H.L."/>
            <person name="Kim I.S."/>
        </authorList>
    </citation>
    <scope>NUCLEOTIDE SEQUENCE [LARGE SCALE GENOMIC DNA]</scope>
    <source>
        <strain evidence="2 3">SSW1-36</strain>
    </source>
</reference>
<protein>
    <submittedName>
        <fullName evidence="2">Uncharacterized protein</fullName>
    </submittedName>
</protein>
<dbReference type="RefSeq" id="WP_247956763.1">
    <property type="nucleotide sequence ID" value="NZ_CP078077.1"/>
</dbReference>
<sequence length="129" mass="13236">MTSTRSLTTLFTALGLALLLVVGAWSTSHGEADVHASLCLASGASASDAGAGASHHEEVAPVDASSSHTAVAGFVVLWFLALLVLLVRMLRRGPGIRLPRATLAVAAPRAGPRPSRTALTLTELSISRT</sequence>
<keyword evidence="3" id="KW-1185">Reference proteome</keyword>
<keyword evidence="1" id="KW-0812">Transmembrane</keyword>
<gene>
    <name evidence="2" type="ORF">KV396_02970</name>
</gene>
<proteinExistence type="predicted"/>
<name>A0ABY4IPK9_9MICO</name>
<dbReference type="Proteomes" id="UP000831963">
    <property type="component" value="Chromosome"/>
</dbReference>
<feature type="transmembrane region" description="Helical" evidence="1">
    <location>
        <begin position="70"/>
        <end position="90"/>
    </location>
</feature>
<keyword evidence="1" id="KW-1133">Transmembrane helix</keyword>
<keyword evidence="1" id="KW-0472">Membrane</keyword>
<evidence type="ECO:0000313" key="3">
    <source>
        <dbReference type="Proteomes" id="UP000831963"/>
    </source>
</evidence>
<dbReference type="EMBL" id="CP078077">
    <property type="protein sequence ID" value="UPL13493.1"/>
    <property type="molecule type" value="Genomic_DNA"/>
</dbReference>
<evidence type="ECO:0000313" key="2">
    <source>
        <dbReference type="EMBL" id="UPL13493.1"/>
    </source>
</evidence>